<dbReference type="RefSeq" id="WP_268007060.1">
    <property type="nucleotide sequence ID" value="NZ_BSUT01000001.1"/>
</dbReference>
<proteinExistence type="inferred from homology"/>
<dbReference type="Pfam" id="PF03466">
    <property type="entry name" value="LysR_substrate"/>
    <property type="match status" value="1"/>
</dbReference>
<dbReference type="SUPFAM" id="SSF46785">
    <property type="entry name" value="Winged helix' DNA-binding domain"/>
    <property type="match status" value="1"/>
</dbReference>
<dbReference type="Pfam" id="PF00126">
    <property type="entry name" value="HTH_1"/>
    <property type="match status" value="1"/>
</dbReference>
<feature type="domain" description="HTH lysR-type" evidence="5">
    <location>
        <begin position="5"/>
        <end position="62"/>
    </location>
</feature>
<evidence type="ECO:0000313" key="6">
    <source>
        <dbReference type="EMBL" id="WAH43183.1"/>
    </source>
</evidence>
<evidence type="ECO:0000259" key="5">
    <source>
        <dbReference type="PROSITE" id="PS50931"/>
    </source>
</evidence>
<protein>
    <submittedName>
        <fullName evidence="6">LysR family transcriptional regulator</fullName>
    </submittedName>
</protein>
<dbReference type="Proteomes" id="UP001164761">
    <property type="component" value="Chromosome"/>
</dbReference>
<comment type="similarity">
    <text evidence="1">Belongs to the LysR transcriptional regulatory family.</text>
</comment>
<keyword evidence="2" id="KW-0805">Transcription regulation</keyword>
<name>A0ABY6ZJS5_9BACL</name>
<dbReference type="InterPro" id="IPR036388">
    <property type="entry name" value="WH-like_DNA-bd_sf"/>
</dbReference>
<evidence type="ECO:0000256" key="4">
    <source>
        <dbReference type="ARBA" id="ARBA00023163"/>
    </source>
</evidence>
<evidence type="ECO:0000256" key="2">
    <source>
        <dbReference type="ARBA" id="ARBA00023015"/>
    </source>
</evidence>
<dbReference type="Gene3D" id="1.10.10.10">
    <property type="entry name" value="Winged helix-like DNA-binding domain superfamily/Winged helix DNA-binding domain"/>
    <property type="match status" value="1"/>
</dbReference>
<dbReference type="InterPro" id="IPR036390">
    <property type="entry name" value="WH_DNA-bd_sf"/>
</dbReference>
<keyword evidence="3" id="KW-0238">DNA-binding</keyword>
<evidence type="ECO:0000256" key="3">
    <source>
        <dbReference type="ARBA" id="ARBA00023125"/>
    </source>
</evidence>
<dbReference type="InterPro" id="IPR000847">
    <property type="entry name" value="LysR_HTH_N"/>
</dbReference>
<organism evidence="6 7">
    <name type="scientific">Alicyclobacillus fastidiosus</name>
    <dbReference type="NCBI Taxonomy" id="392011"/>
    <lineage>
        <taxon>Bacteria</taxon>
        <taxon>Bacillati</taxon>
        <taxon>Bacillota</taxon>
        <taxon>Bacilli</taxon>
        <taxon>Bacillales</taxon>
        <taxon>Alicyclobacillaceae</taxon>
        <taxon>Alicyclobacillus</taxon>
    </lineage>
</organism>
<sequence length="308" mass="35394">MREHLSLHQLELFRAVVDHGSYVETAKELMITQPALSLQVKSLQNFLSTTLFERKGNHLYLTDTGRITYEFAQDILALEQKLVTTVEELMQNDQGNLAIGSNRPFGRYFLPHIIAQYMGVLEQIHISVVYKDTETIYNQVLNKILDVGVVTSDETVPLPSGLRATMLRHDHWCLVYSSQSPWAHQLEINKHLFQSVPLISAVTHSTHWKLIQQILRNLGISDEDYTIRLRMEDLESIKIVVLEGLGMAFLPYTSVRHELANGQLFEFSFPELRHPPLDCVIVTQNNLELRPTVQRFVDFLLASFPRTD</sequence>
<dbReference type="PRINTS" id="PR00039">
    <property type="entry name" value="HTHLYSR"/>
</dbReference>
<dbReference type="PANTHER" id="PTHR30126">
    <property type="entry name" value="HTH-TYPE TRANSCRIPTIONAL REGULATOR"/>
    <property type="match status" value="1"/>
</dbReference>
<accession>A0ABY6ZJS5</accession>
<keyword evidence="7" id="KW-1185">Reference proteome</keyword>
<dbReference type="PANTHER" id="PTHR30126:SF40">
    <property type="entry name" value="HTH-TYPE TRANSCRIPTIONAL REGULATOR GLTR"/>
    <property type="match status" value="1"/>
</dbReference>
<evidence type="ECO:0000256" key="1">
    <source>
        <dbReference type="ARBA" id="ARBA00009437"/>
    </source>
</evidence>
<gene>
    <name evidence="6" type="ORF">NZD89_07225</name>
</gene>
<keyword evidence="4" id="KW-0804">Transcription</keyword>
<dbReference type="InterPro" id="IPR005119">
    <property type="entry name" value="LysR_subst-bd"/>
</dbReference>
<evidence type="ECO:0000313" key="7">
    <source>
        <dbReference type="Proteomes" id="UP001164761"/>
    </source>
</evidence>
<dbReference type="Gene3D" id="3.40.190.290">
    <property type="match status" value="1"/>
</dbReference>
<dbReference type="EMBL" id="CP104067">
    <property type="protein sequence ID" value="WAH43183.1"/>
    <property type="molecule type" value="Genomic_DNA"/>
</dbReference>
<dbReference type="CDD" id="cd05466">
    <property type="entry name" value="PBP2_LTTR_substrate"/>
    <property type="match status" value="1"/>
</dbReference>
<dbReference type="PROSITE" id="PS50931">
    <property type="entry name" value="HTH_LYSR"/>
    <property type="match status" value="1"/>
</dbReference>
<dbReference type="SUPFAM" id="SSF53850">
    <property type="entry name" value="Periplasmic binding protein-like II"/>
    <property type="match status" value="1"/>
</dbReference>
<reference evidence="6" key="1">
    <citation type="submission" date="2022-08" db="EMBL/GenBank/DDBJ databases">
        <title>Alicyclobacillus fastidiosus DSM 17978, complete genome.</title>
        <authorList>
            <person name="Wang Q."/>
            <person name="Cai R."/>
            <person name="Wang Z."/>
        </authorList>
    </citation>
    <scope>NUCLEOTIDE SEQUENCE</scope>
    <source>
        <strain evidence="6">DSM 17978</strain>
    </source>
</reference>